<gene>
    <name evidence="2" type="ORF">NON19_29095</name>
</gene>
<dbReference type="RefSeq" id="WP_255932146.1">
    <property type="nucleotide sequence ID" value="NZ_JANFNH010000053.1"/>
</dbReference>
<dbReference type="Gene3D" id="3.40.50.300">
    <property type="entry name" value="P-loop containing nucleotide triphosphate hydrolases"/>
    <property type="match status" value="1"/>
</dbReference>
<feature type="region of interest" description="Disordered" evidence="1">
    <location>
        <begin position="1"/>
        <end position="90"/>
    </location>
</feature>
<dbReference type="EMBL" id="JANFNH010000053">
    <property type="protein sequence ID" value="MCQ4045989.1"/>
    <property type="molecule type" value="Genomic_DNA"/>
</dbReference>
<accession>A0ABT1PKW1</accession>
<evidence type="ECO:0000256" key="1">
    <source>
        <dbReference type="SAM" id="MobiDB-lite"/>
    </source>
</evidence>
<reference evidence="2 3" key="1">
    <citation type="submission" date="2022-06" db="EMBL/GenBank/DDBJ databases">
        <title>Draft genome sequence of type strain Streptomyces rubrisoli DSM 42083.</title>
        <authorList>
            <person name="Duangmal K."/>
            <person name="Klaysubun C."/>
        </authorList>
    </citation>
    <scope>NUCLEOTIDE SEQUENCE [LARGE SCALE GENOMIC DNA]</scope>
    <source>
        <strain evidence="2 3">DSM 42083</strain>
    </source>
</reference>
<protein>
    <recommendedName>
        <fullName evidence="4">MinD-like ATPase involved in chromosome partitioning or flagellar assembly</fullName>
    </recommendedName>
</protein>
<dbReference type="InterPro" id="IPR050625">
    <property type="entry name" value="ParA/MinD_ATPase"/>
</dbReference>
<name>A0ABT1PKW1_9ACTN</name>
<feature type="compositionally biased region" description="Pro residues" evidence="1">
    <location>
        <begin position="21"/>
        <end position="38"/>
    </location>
</feature>
<keyword evidence="3" id="KW-1185">Reference proteome</keyword>
<dbReference type="PANTHER" id="PTHR43384:SF14">
    <property type="entry name" value="ESX-1 SECRETION-ASSOCIATED PROTEIN ESPI"/>
    <property type="match status" value="1"/>
</dbReference>
<evidence type="ECO:0000313" key="3">
    <source>
        <dbReference type="Proteomes" id="UP001206206"/>
    </source>
</evidence>
<feature type="compositionally biased region" description="Pro residues" evidence="1">
    <location>
        <begin position="56"/>
        <end position="71"/>
    </location>
</feature>
<dbReference type="PANTHER" id="PTHR43384">
    <property type="entry name" value="SEPTUM SITE-DETERMINING PROTEIN MIND HOMOLOG, CHLOROPLASTIC-RELATED"/>
    <property type="match status" value="1"/>
</dbReference>
<dbReference type="Proteomes" id="UP001206206">
    <property type="component" value="Unassembled WGS sequence"/>
</dbReference>
<dbReference type="SUPFAM" id="SSF52540">
    <property type="entry name" value="P-loop containing nucleoside triphosphate hydrolases"/>
    <property type="match status" value="1"/>
</dbReference>
<comment type="caution">
    <text evidence="2">The sequence shown here is derived from an EMBL/GenBank/DDBJ whole genome shotgun (WGS) entry which is preliminary data.</text>
</comment>
<evidence type="ECO:0000313" key="2">
    <source>
        <dbReference type="EMBL" id="MCQ4045989.1"/>
    </source>
</evidence>
<sequence>MPEDDWQRAVLGDVAASADEPGPPPAAPNPAPVSPPPADVTAPAQADVPAPAVADVPPPAPEPPAPAPVLPPEATALLTGKPRRGDSVPRRLGRSLRGIVGSSAARVTAEVTAVARQLQQPVTTGRQIVVTSVHGGAGKSTVSALLGCAYAHYRPDPVLVMEANPTLGTLPVRLAAPSLRWTMSDVAKVVNPSMRFDQVIGYLVGLPEGGWLLPGSKGQIGARVSLAEYQTVAVALRRYFAITVVDCETLPGELARSALAGAQARVLVAPATAEGVAAARTVLEWMGSVPRPMLPGTVVALNSTSPHTAIDLEAARRYLRVGDVSVLHLPYDRHLAAGGAVRLPLLGQEMRDATARLGAELLDRAVRR</sequence>
<feature type="compositionally biased region" description="Low complexity" evidence="1">
    <location>
        <begin position="39"/>
        <end position="55"/>
    </location>
</feature>
<proteinExistence type="predicted"/>
<dbReference type="InterPro" id="IPR027417">
    <property type="entry name" value="P-loop_NTPase"/>
</dbReference>
<evidence type="ECO:0008006" key="4">
    <source>
        <dbReference type="Google" id="ProtNLM"/>
    </source>
</evidence>
<organism evidence="2 3">
    <name type="scientific">Streptantibioticus rubrisoli</name>
    <dbReference type="NCBI Taxonomy" id="1387313"/>
    <lineage>
        <taxon>Bacteria</taxon>
        <taxon>Bacillati</taxon>
        <taxon>Actinomycetota</taxon>
        <taxon>Actinomycetes</taxon>
        <taxon>Kitasatosporales</taxon>
        <taxon>Streptomycetaceae</taxon>
        <taxon>Streptantibioticus</taxon>
    </lineage>
</organism>